<dbReference type="EC" id="2.6.1.9" evidence="7"/>
<evidence type="ECO:0000256" key="4">
    <source>
        <dbReference type="ARBA" id="ARBA00022679"/>
    </source>
</evidence>
<dbReference type="GO" id="GO:0004400">
    <property type="term" value="F:histidinol-phosphate transaminase activity"/>
    <property type="evidence" value="ECO:0007669"/>
    <property type="project" value="UniProtKB-EC"/>
</dbReference>
<keyword evidence="10" id="KW-1185">Reference proteome</keyword>
<dbReference type="EMBL" id="JBHUNA010000017">
    <property type="protein sequence ID" value="MFD2760861.1"/>
    <property type="molecule type" value="Genomic_DNA"/>
</dbReference>
<dbReference type="SUPFAM" id="SSF53383">
    <property type="entry name" value="PLP-dependent transferases"/>
    <property type="match status" value="1"/>
</dbReference>
<organism evidence="9 10">
    <name type="scientific">Lentibacillus juripiscarius</name>
    <dbReference type="NCBI Taxonomy" id="257446"/>
    <lineage>
        <taxon>Bacteria</taxon>
        <taxon>Bacillati</taxon>
        <taxon>Bacillota</taxon>
        <taxon>Bacilli</taxon>
        <taxon>Bacillales</taxon>
        <taxon>Bacillaceae</taxon>
        <taxon>Lentibacillus</taxon>
    </lineage>
</organism>
<feature type="domain" description="Aminotransferase class I/classII large" evidence="8">
    <location>
        <begin position="31"/>
        <end position="352"/>
    </location>
</feature>
<proteinExistence type="inferred from homology"/>
<dbReference type="PANTHER" id="PTHR43643:SF3">
    <property type="entry name" value="HISTIDINOL-PHOSPHATE AMINOTRANSFERASE"/>
    <property type="match status" value="1"/>
</dbReference>
<protein>
    <recommendedName>
        <fullName evidence="7">Histidinol-phosphate aminotransferase</fullName>
        <ecNumber evidence="7">2.6.1.9</ecNumber>
    </recommendedName>
    <alternativeName>
        <fullName evidence="7">Imidazole acetol-phosphate transaminase</fullName>
    </alternativeName>
</protein>
<feature type="modified residue" description="N6-(pyridoxal phosphate)lysine" evidence="7">
    <location>
        <position position="222"/>
    </location>
</feature>
<keyword evidence="7" id="KW-0028">Amino-acid biosynthesis</keyword>
<dbReference type="Proteomes" id="UP001597502">
    <property type="component" value="Unassembled WGS sequence"/>
</dbReference>
<evidence type="ECO:0000313" key="10">
    <source>
        <dbReference type="Proteomes" id="UP001597502"/>
    </source>
</evidence>
<evidence type="ECO:0000256" key="1">
    <source>
        <dbReference type="ARBA" id="ARBA00001933"/>
    </source>
</evidence>
<comment type="cofactor">
    <cofactor evidence="1 7">
        <name>pyridoxal 5'-phosphate</name>
        <dbReference type="ChEBI" id="CHEBI:597326"/>
    </cofactor>
</comment>
<dbReference type="InterPro" id="IPR015421">
    <property type="entry name" value="PyrdxlP-dep_Trfase_major"/>
</dbReference>
<dbReference type="InterPro" id="IPR015422">
    <property type="entry name" value="PyrdxlP-dep_Trfase_small"/>
</dbReference>
<evidence type="ECO:0000256" key="3">
    <source>
        <dbReference type="ARBA" id="ARBA00022576"/>
    </source>
</evidence>
<dbReference type="RefSeq" id="WP_382392771.1">
    <property type="nucleotide sequence ID" value="NZ_JBHUNA010000017.1"/>
</dbReference>
<reference evidence="10" key="1">
    <citation type="journal article" date="2019" name="Int. J. Syst. Evol. Microbiol.">
        <title>The Global Catalogue of Microorganisms (GCM) 10K type strain sequencing project: providing services to taxonomists for standard genome sequencing and annotation.</title>
        <authorList>
            <consortium name="The Broad Institute Genomics Platform"/>
            <consortium name="The Broad Institute Genome Sequencing Center for Infectious Disease"/>
            <person name="Wu L."/>
            <person name="Ma J."/>
        </authorList>
    </citation>
    <scope>NUCLEOTIDE SEQUENCE [LARGE SCALE GENOMIC DNA]</scope>
    <source>
        <strain evidence="10">TISTR 1535</strain>
    </source>
</reference>
<evidence type="ECO:0000259" key="8">
    <source>
        <dbReference type="Pfam" id="PF00155"/>
    </source>
</evidence>
<sequence length="368" mass="41399">MRNKQVLEEMTPYKPGKQIDEVKKEYGLSRIVKLASNENPYGHSEHVDTYLAQAAIGYHFYPDGYTSELRKTVAKKWNVSESQLLFGNGTDEIIQMISRAFLYPGVNTVMATPTFPQYKHGAQIEGAEVEEIPLINGAHDLDGILEAIDDKTNIVWLCSPNNPTGCVIPRDDFYAFMDKCPSDVLVVLDEAYFEYVSGDVQPNVLDYLDNYDNLIVLRTFSKVYGLAGLRVGYGIANEPLIRRLDVVRGPFNTSSLAQKAASVAIGDDRFVEQSVSRNHAVKQSFEQFLDSIDWHYFESHTNFLLISTPVSGERTFRHLLENGFIVRAGEGIGVPNTIRVTIGNEADMEQLKEILHQMHLKLEKGQSL</sequence>
<evidence type="ECO:0000313" key="9">
    <source>
        <dbReference type="EMBL" id="MFD2760861.1"/>
    </source>
</evidence>
<dbReference type="CDD" id="cd00609">
    <property type="entry name" value="AAT_like"/>
    <property type="match status" value="1"/>
</dbReference>
<name>A0ABW5V4H1_9BACI</name>
<keyword evidence="5 7" id="KW-0663">Pyridoxal phosphate</keyword>
<comment type="similarity">
    <text evidence="7">Belongs to the class-II pyridoxal-phosphate-dependent aminotransferase family. Histidinol-phosphate aminotransferase subfamily.</text>
</comment>
<dbReference type="PANTHER" id="PTHR43643">
    <property type="entry name" value="HISTIDINOL-PHOSPHATE AMINOTRANSFERASE 2"/>
    <property type="match status" value="1"/>
</dbReference>
<dbReference type="Gene3D" id="3.40.640.10">
    <property type="entry name" value="Type I PLP-dependent aspartate aminotransferase-like (Major domain)"/>
    <property type="match status" value="1"/>
</dbReference>
<dbReference type="Pfam" id="PF00155">
    <property type="entry name" value="Aminotran_1_2"/>
    <property type="match status" value="1"/>
</dbReference>
<gene>
    <name evidence="7 9" type="primary">hisC</name>
    <name evidence="9" type="ORF">ACFSUO_07760</name>
</gene>
<dbReference type="InterPro" id="IPR015424">
    <property type="entry name" value="PyrdxlP-dep_Trfase"/>
</dbReference>
<keyword evidence="3 7" id="KW-0032">Aminotransferase</keyword>
<accession>A0ABW5V4H1</accession>
<dbReference type="InterPro" id="IPR050106">
    <property type="entry name" value="HistidinolP_aminotransfase"/>
</dbReference>
<evidence type="ECO:0000256" key="5">
    <source>
        <dbReference type="ARBA" id="ARBA00022898"/>
    </source>
</evidence>
<dbReference type="NCBIfam" id="TIGR01141">
    <property type="entry name" value="hisC"/>
    <property type="match status" value="1"/>
</dbReference>
<dbReference type="HAMAP" id="MF_01023">
    <property type="entry name" value="HisC_aminotrans_2"/>
    <property type="match status" value="1"/>
</dbReference>
<evidence type="ECO:0000256" key="6">
    <source>
        <dbReference type="ARBA" id="ARBA00023102"/>
    </source>
</evidence>
<comment type="catalytic activity">
    <reaction evidence="7">
        <text>L-histidinol phosphate + 2-oxoglutarate = 3-(imidazol-4-yl)-2-oxopropyl phosphate + L-glutamate</text>
        <dbReference type="Rhea" id="RHEA:23744"/>
        <dbReference type="ChEBI" id="CHEBI:16810"/>
        <dbReference type="ChEBI" id="CHEBI:29985"/>
        <dbReference type="ChEBI" id="CHEBI:57766"/>
        <dbReference type="ChEBI" id="CHEBI:57980"/>
        <dbReference type="EC" id="2.6.1.9"/>
    </reaction>
</comment>
<comment type="caution">
    <text evidence="9">The sequence shown here is derived from an EMBL/GenBank/DDBJ whole genome shotgun (WGS) entry which is preliminary data.</text>
</comment>
<comment type="subunit">
    <text evidence="2 7">Homodimer.</text>
</comment>
<keyword evidence="4 7" id="KW-0808">Transferase</keyword>
<comment type="pathway">
    <text evidence="7">Amino-acid biosynthesis; L-histidine biosynthesis; L-histidine from 5-phospho-alpha-D-ribose 1-diphosphate: step 7/9.</text>
</comment>
<dbReference type="Gene3D" id="3.90.1150.10">
    <property type="entry name" value="Aspartate Aminotransferase, domain 1"/>
    <property type="match status" value="1"/>
</dbReference>
<evidence type="ECO:0000256" key="7">
    <source>
        <dbReference type="HAMAP-Rule" id="MF_01023"/>
    </source>
</evidence>
<keyword evidence="6 7" id="KW-0368">Histidine biosynthesis</keyword>
<dbReference type="InterPro" id="IPR005861">
    <property type="entry name" value="HisP_aminotrans"/>
</dbReference>
<dbReference type="InterPro" id="IPR004839">
    <property type="entry name" value="Aminotransferase_I/II_large"/>
</dbReference>
<evidence type="ECO:0000256" key="2">
    <source>
        <dbReference type="ARBA" id="ARBA00011738"/>
    </source>
</evidence>